<evidence type="ECO:0000256" key="1">
    <source>
        <dbReference type="SAM" id="Phobius"/>
    </source>
</evidence>
<dbReference type="Proteomes" id="UP000673691">
    <property type="component" value="Unassembled WGS sequence"/>
</dbReference>
<keyword evidence="1" id="KW-0812">Transmembrane</keyword>
<accession>A0A8H8DHZ2</accession>
<evidence type="ECO:0000313" key="2">
    <source>
        <dbReference type="EMBL" id="KAG5458993.1"/>
    </source>
</evidence>
<evidence type="ECO:0000313" key="3">
    <source>
        <dbReference type="Proteomes" id="UP000673691"/>
    </source>
</evidence>
<keyword evidence="1" id="KW-1133">Transmembrane helix</keyword>
<feature type="transmembrane region" description="Helical" evidence="1">
    <location>
        <begin position="6"/>
        <end position="30"/>
    </location>
</feature>
<keyword evidence="3" id="KW-1185">Reference proteome</keyword>
<dbReference type="AlphaFoldDB" id="A0A8H8DHZ2"/>
<reference evidence="2 3" key="1">
    <citation type="journal article" name="Sci. Rep.">
        <title>Genome-scale phylogenetic analyses confirm Olpidium as the closest living zoosporic fungus to the non-flagellated, terrestrial fungi.</title>
        <authorList>
            <person name="Chang Y."/>
            <person name="Rochon D."/>
            <person name="Sekimoto S."/>
            <person name="Wang Y."/>
            <person name="Chovatia M."/>
            <person name="Sandor L."/>
            <person name="Salamov A."/>
            <person name="Grigoriev I.V."/>
            <person name="Stajich J.E."/>
            <person name="Spatafora J.W."/>
        </authorList>
    </citation>
    <scope>NUCLEOTIDE SEQUENCE [LARGE SCALE GENOMIC DNA]</scope>
    <source>
        <strain evidence="2">S191</strain>
    </source>
</reference>
<keyword evidence="1" id="KW-0472">Membrane</keyword>
<gene>
    <name evidence="2" type="ORF">BJ554DRAFT_685</name>
</gene>
<comment type="caution">
    <text evidence="2">The sequence shown here is derived from an EMBL/GenBank/DDBJ whole genome shotgun (WGS) entry which is preliminary data.</text>
</comment>
<sequence length="189" mass="20495">MPLSIRAKVVVGLLVAAASITGTIVGIALAPQHRHERKLRCFVPARSPPGPRTPPPLLPSYPLSPGKLAIRRTRLPAGDGVGRARPSVGVWRPVHRQHGHGVVRILPPGENLRLSLSLPAAPRNPTVTVVRFGGPANRPERQAENFHFFIRHGLQTNVDYVFTINGDAPAEILAAIPRLGNIFIIHKDN</sequence>
<dbReference type="EMBL" id="JAEFCI010007550">
    <property type="protein sequence ID" value="KAG5458993.1"/>
    <property type="molecule type" value="Genomic_DNA"/>
</dbReference>
<name>A0A8H8DHZ2_9FUNG</name>
<proteinExistence type="predicted"/>
<organism evidence="2 3">
    <name type="scientific">Olpidium bornovanus</name>
    <dbReference type="NCBI Taxonomy" id="278681"/>
    <lineage>
        <taxon>Eukaryota</taxon>
        <taxon>Fungi</taxon>
        <taxon>Fungi incertae sedis</taxon>
        <taxon>Olpidiomycota</taxon>
        <taxon>Olpidiomycotina</taxon>
        <taxon>Olpidiomycetes</taxon>
        <taxon>Olpidiales</taxon>
        <taxon>Olpidiaceae</taxon>
        <taxon>Olpidium</taxon>
    </lineage>
</organism>
<protein>
    <submittedName>
        <fullName evidence="2">Uncharacterized protein</fullName>
    </submittedName>
</protein>
<feature type="non-terminal residue" evidence="2">
    <location>
        <position position="189"/>
    </location>
</feature>